<protein>
    <submittedName>
        <fullName evidence="1">Uncharacterized protein</fullName>
    </submittedName>
</protein>
<accession>A0A484ZG47</accession>
<evidence type="ECO:0000313" key="1">
    <source>
        <dbReference type="EMBL" id="VFS47364.1"/>
    </source>
</evidence>
<dbReference type="EMBL" id="CAADJA010000002">
    <property type="protein sequence ID" value="VFS47364.1"/>
    <property type="molecule type" value="Genomic_DNA"/>
</dbReference>
<name>A0A484ZG47_9GAMM</name>
<gene>
    <name evidence="1" type="ORF">NCTC12282_02299</name>
</gene>
<dbReference type="AlphaFoldDB" id="A0A484ZG47"/>
<sequence length="95" mass="10608">MCITPGSYAGDERAHCASRSQQQWAREVIPVEACDLMPQAVYRPYRLSEAVAITDANTEGIVELITGTCIHFREDTVVFVHLPVHTQIRLQLIAV</sequence>
<evidence type="ECO:0000313" key="2">
    <source>
        <dbReference type="Proteomes" id="UP000373449"/>
    </source>
</evidence>
<dbReference type="Proteomes" id="UP000373449">
    <property type="component" value="Unassembled WGS sequence"/>
</dbReference>
<proteinExistence type="predicted"/>
<organism evidence="1 2">
    <name type="scientific">Budvicia aquatica</name>
    <dbReference type="NCBI Taxonomy" id="82979"/>
    <lineage>
        <taxon>Bacteria</taxon>
        <taxon>Pseudomonadati</taxon>
        <taxon>Pseudomonadota</taxon>
        <taxon>Gammaproteobacteria</taxon>
        <taxon>Enterobacterales</taxon>
        <taxon>Budviciaceae</taxon>
        <taxon>Budvicia</taxon>
    </lineage>
</organism>
<reference evidence="1 2" key="1">
    <citation type="submission" date="2019-03" db="EMBL/GenBank/DDBJ databases">
        <authorList>
            <consortium name="Pathogen Informatics"/>
        </authorList>
    </citation>
    <scope>NUCLEOTIDE SEQUENCE [LARGE SCALE GENOMIC DNA]</scope>
    <source>
        <strain evidence="1 2">NCTC12282</strain>
    </source>
</reference>